<name>A0A3G3IG48_9ARCH</name>
<dbReference type="GeneID" id="41321473"/>
<dbReference type="Proteomes" id="UP000273278">
    <property type="component" value="Chromosome"/>
</dbReference>
<dbReference type="RefSeq" id="WP_048097763.1">
    <property type="nucleotide sequence ID" value="NZ_CP017686.1"/>
</dbReference>
<gene>
    <name evidence="1" type="ORF">BKD89_03355</name>
</gene>
<protein>
    <submittedName>
        <fullName evidence="1">Uncharacterized protein</fullName>
    </submittedName>
</protein>
<dbReference type="AlphaFoldDB" id="A0A3G3IG48"/>
<organism evidence="1 2">
    <name type="scientific">Methanomethylophilus alvi</name>
    <dbReference type="NCBI Taxonomy" id="1291540"/>
    <lineage>
        <taxon>Archaea</taxon>
        <taxon>Methanobacteriati</taxon>
        <taxon>Thermoplasmatota</taxon>
        <taxon>Thermoplasmata</taxon>
        <taxon>Methanomassiliicoccales</taxon>
        <taxon>Methanomethylophilaceae</taxon>
        <taxon>Methanomethylophilus</taxon>
    </lineage>
</organism>
<reference evidence="1 2" key="1">
    <citation type="submission" date="2016-10" db="EMBL/GenBank/DDBJ databases">
        <title>Complete genome of the TMA-utilizing, human hosted archaeon Methanomethylophilus alvus Gen. nov, sp. nov., strain Mx-05, derived from a pure culture.</title>
        <authorList>
            <person name="Brugere J.-F."/>
            <person name="Ben Hania W."/>
            <person name="Chaudhary P.P."/>
            <person name="Gaci N."/>
            <person name="Borrel G."/>
            <person name="Cao Van Tuat L."/>
            <person name="Fardeau M.-L."/>
            <person name="Harris H.M.B."/>
            <person name="O'Toole P.W."/>
            <person name="Ollivier B."/>
        </authorList>
    </citation>
    <scope>NUCLEOTIDE SEQUENCE [LARGE SCALE GENOMIC DNA]</scope>
    <source>
        <strain evidence="1 2">Mx-05</strain>
    </source>
</reference>
<sequence>MADLIDCIESLDKPQNVKTIEEIQQTVAANYNLIDNLFYDSKMVASLKIIKGMVETGPIPDSELINLIQDLSSGYSSPEITFTRELKGKIEDYEKKSLGRKLLNRWKEVTQSSSPSEWAATNHMPAYFVFFDYDNPKLIIQCISHPEDYSAEKLNAIMQSLNTAGITDVKRCQAAFIDEHIPSKYKGFNISFGSLASYLMKRYSGSPNTWPDKLDLSEYLTSQYKTEIAPQAIAEIKQMNAEELKSKILSLAADNEDIGLIFWK</sequence>
<dbReference type="EMBL" id="CP017686">
    <property type="protein sequence ID" value="AYQ54843.1"/>
    <property type="molecule type" value="Genomic_DNA"/>
</dbReference>
<evidence type="ECO:0000313" key="1">
    <source>
        <dbReference type="EMBL" id="AYQ54843.1"/>
    </source>
</evidence>
<evidence type="ECO:0000313" key="2">
    <source>
        <dbReference type="Proteomes" id="UP000273278"/>
    </source>
</evidence>
<accession>A0A3G3IG48</accession>
<proteinExistence type="predicted"/>